<protein>
    <submittedName>
        <fullName evidence="2">Uncharacterized protein</fullName>
    </submittedName>
</protein>
<name>L9WUF8_9EURY</name>
<dbReference type="STRING" id="1227499.C493_15098"/>
<evidence type="ECO:0000313" key="2">
    <source>
        <dbReference type="EMBL" id="ELY53109.1"/>
    </source>
</evidence>
<comment type="caution">
    <text evidence="2">The sequence shown here is derived from an EMBL/GenBank/DDBJ whole genome shotgun (WGS) entry which is preliminary data.</text>
</comment>
<keyword evidence="3" id="KW-1185">Reference proteome</keyword>
<gene>
    <name evidence="2" type="ORF">C493_15098</name>
</gene>
<reference evidence="2 3" key="1">
    <citation type="journal article" date="2014" name="PLoS Genet.">
        <title>Phylogenetically driven sequencing of extremely halophilic archaea reveals strategies for static and dynamic osmo-response.</title>
        <authorList>
            <person name="Becker E.A."/>
            <person name="Seitzer P.M."/>
            <person name="Tritt A."/>
            <person name="Larsen D."/>
            <person name="Krusor M."/>
            <person name="Yao A.I."/>
            <person name="Wu D."/>
            <person name="Madern D."/>
            <person name="Eisen J.A."/>
            <person name="Darling A.E."/>
            <person name="Facciotti M.T."/>
        </authorList>
    </citation>
    <scope>NUCLEOTIDE SEQUENCE [LARGE SCALE GENOMIC DNA]</scope>
    <source>
        <strain evidence="2 3">JCM 12255</strain>
    </source>
</reference>
<accession>L9WUF8</accession>
<dbReference type="EMBL" id="AOHZ01000070">
    <property type="protein sequence ID" value="ELY53109.1"/>
    <property type="molecule type" value="Genomic_DNA"/>
</dbReference>
<organism evidence="2 3">
    <name type="scientific">Natronolimnohabitans innermongolicus JCM 12255</name>
    <dbReference type="NCBI Taxonomy" id="1227499"/>
    <lineage>
        <taxon>Archaea</taxon>
        <taxon>Methanobacteriati</taxon>
        <taxon>Methanobacteriota</taxon>
        <taxon>Stenosarchaea group</taxon>
        <taxon>Halobacteria</taxon>
        <taxon>Halobacteriales</taxon>
        <taxon>Natrialbaceae</taxon>
        <taxon>Natronolimnohabitans</taxon>
    </lineage>
</organism>
<evidence type="ECO:0000313" key="3">
    <source>
        <dbReference type="Proteomes" id="UP000011602"/>
    </source>
</evidence>
<proteinExistence type="predicted"/>
<sequence length="61" mass="6517">MADYIIAALRIVEPIADGVVSVYRRFRGSENEPETDESEAGANAADGANRDLNDSDADSSE</sequence>
<feature type="region of interest" description="Disordered" evidence="1">
    <location>
        <begin position="27"/>
        <end position="61"/>
    </location>
</feature>
<dbReference type="RefSeq" id="WP_007260285.1">
    <property type="nucleotide sequence ID" value="NZ_AOHZ01000070.1"/>
</dbReference>
<dbReference type="AlphaFoldDB" id="L9WUF8"/>
<evidence type="ECO:0000256" key="1">
    <source>
        <dbReference type="SAM" id="MobiDB-lite"/>
    </source>
</evidence>
<dbReference type="Proteomes" id="UP000011602">
    <property type="component" value="Unassembled WGS sequence"/>
</dbReference>